<feature type="signal peptide" evidence="4">
    <location>
        <begin position="1"/>
        <end position="28"/>
    </location>
</feature>
<dbReference type="EMBL" id="JBDPZD010000003">
    <property type="protein sequence ID" value="MEO3692379.1"/>
    <property type="molecule type" value="Genomic_DNA"/>
</dbReference>
<keyword evidence="4" id="KW-0732">Signal</keyword>
<comment type="caution">
    <text evidence="5">The sequence shown here is derived from an EMBL/GenBank/DDBJ whole genome shotgun (WGS) entry which is preliminary data.</text>
</comment>
<dbReference type="SUPFAM" id="SSF48452">
    <property type="entry name" value="TPR-like"/>
    <property type="match status" value="5"/>
</dbReference>
<dbReference type="PANTHER" id="PTHR45586:SF1">
    <property type="entry name" value="LIPOPOLYSACCHARIDE ASSEMBLY PROTEIN B"/>
    <property type="match status" value="1"/>
</dbReference>
<evidence type="ECO:0000256" key="3">
    <source>
        <dbReference type="PROSITE-ProRule" id="PRU00339"/>
    </source>
</evidence>
<evidence type="ECO:0000256" key="4">
    <source>
        <dbReference type="SAM" id="SignalP"/>
    </source>
</evidence>
<proteinExistence type="predicted"/>
<dbReference type="Pfam" id="PF07721">
    <property type="entry name" value="TPR_4"/>
    <property type="match status" value="1"/>
</dbReference>
<dbReference type="InterPro" id="IPR011990">
    <property type="entry name" value="TPR-like_helical_dom_sf"/>
</dbReference>
<evidence type="ECO:0000256" key="2">
    <source>
        <dbReference type="ARBA" id="ARBA00022803"/>
    </source>
</evidence>
<dbReference type="RefSeq" id="WP_347705197.1">
    <property type="nucleotide sequence ID" value="NZ_JBDPZD010000003.1"/>
</dbReference>
<dbReference type="PANTHER" id="PTHR45586">
    <property type="entry name" value="TPR REPEAT-CONTAINING PROTEIN PA4667"/>
    <property type="match status" value="1"/>
</dbReference>
<accession>A0ABV0G3U8</accession>
<dbReference type="PROSITE" id="PS50005">
    <property type="entry name" value="TPR"/>
    <property type="match status" value="2"/>
</dbReference>
<name>A0ABV0G3U8_9BURK</name>
<dbReference type="Pfam" id="PF13432">
    <property type="entry name" value="TPR_16"/>
    <property type="match status" value="2"/>
</dbReference>
<feature type="repeat" description="TPR" evidence="3">
    <location>
        <begin position="825"/>
        <end position="858"/>
    </location>
</feature>
<dbReference type="Pfam" id="PF14559">
    <property type="entry name" value="TPR_19"/>
    <property type="match status" value="3"/>
</dbReference>
<gene>
    <name evidence="5" type="primary">prsT</name>
    <name evidence="5" type="ORF">ABDJ85_12940</name>
</gene>
<keyword evidence="2 3" id="KW-0802">TPR repeat</keyword>
<evidence type="ECO:0000256" key="1">
    <source>
        <dbReference type="ARBA" id="ARBA00022737"/>
    </source>
</evidence>
<dbReference type="NCBIfam" id="TIGR02917">
    <property type="entry name" value="PEP_TPR_lipo"/>
    <property type="match status" value="1"/>
</dbReference>
<dbReference type="SMART" id="SM00028">
    <property type="entry name" value="TPR"/>
    <property type="match status" value="13"/>
</dbReference>
<feature type="chain" id="PRO_5046435353" evidence="4">
    <location>
        <begin position="29"/>
        <end position="940"/>
    </location>
</feature>
<keyword evidence="6" id="KW-1185">Reference proteome</keyword>
<dbReference type="Gene3D" id="1.25.40.10">
    <property type="entry name" value="Tetratricopeptide repeat domain"/>
    <property type="match status" value="5"/>
</dbReference>
<dbReference type="InterPro" id="IPR014266">
    <property type="entry name" value="PEP-CTERM_TPR_PrsT"/>
</dbReference>
<organism evidence="5 6">
    <name type="scientific">Roseateles paludis</name>
    <dbReference type="NCBI Taxonomy" id="3145238"/>
    <lineage>
        <taxon>Bacteria</taxon>
        <taxon>Pseudomonadati</taxon>
        <taxon>Pseudomonadota</taxon>
        <taxon>Betaproteobacteria</taxon>
        <taxon>Burkholderiales</taxon>
        <taxon>Sphaerotilaceae</taxon>
        <taxon>Roseateles</taxon>
    </lineage>
</organism>
<dbReference type="Proteomes" id="UP001495147">
    <property type="component" value="Unassembled WGS sequence"/>
</dbReference>
<dbReference type="InterPro" id="IPR011717">
    <property type="entry name" value="TPR-4"/>
</dbReference>
<protein>
    <submittedName>
        <fullName evidence="5">XrtA/PEP-CTERM system TPR-repeat protein PrsT</fullName>
    </submittedName>
</protein>
<keyword evidence="1" id="KW-0677">Repeat</keyword>
<feature type="repeat" description="TPR" evidence="3">
    <location>
        <begin position="207"/>
        <end position="240"/>
    </location>
</feature>
<reference evidence="5 6" key="1">
    <citation type="submission" date="2024-05" db="EMBL/GenBank/DDBJ databases">
        <title>Roseateles sp. DJS-2-20 16S ribosomal RNA gene Genome sequencing and assembly.</title>
        <authorList>
            <person name="Woo H."/>
        </authorList>
    </citation>
    <scope>NUCLEOTIDE SEQUENCE [LARGE SCALE GENOMIC DNA]</scope>
    <source>
        <strain evidence="5 6">DJS-2-20</strain>
    </source>
</reference>
<sequence length="940" mass="101377">MSQPRSFPRLSVVLVAAALAFTGASASAQTSKEKAARFYEDALTRFEKKDIPGTIIQLKNALQADKTLLPVQLLLGRALMMDGQAVAAEVAITEALRLGVDRAEVVVTLGQSLLAQGKHQQLLEQPRMAPAGLPNGVRQQVLLQRVTAYADQGDTANALRTLEEARNIDKNAAEVWTAEIPLRLRNRQYKEALAAADMALKLAPDAAEAHYQKATIAHSRADAATALAGYTKALSLDPNHSEARIARAGLNLDLKRDADAQADIDEARKRSPREPRAAYLRAVLSEKQGDRATAKAALQDVVALLDPVPIEFIRYRPQLMLLNGLAHYALEETGKAKPFLESFYRSQPATPVAKLLGQIYMQEKTPEKTIEVLEAYLRGYPGDGQALTQLAVAHLAKGRPAKAAQLMQDALKAKDAPEYRTALGLSLIQSGDVGAATKELQAAFKKDPRQMQAGMSLIGLHLREGRPQDAVVIADQLVRQQPTNPVVLNLAGVAKAQSGDFAGARRAFESALVADRNLLSAKLGLARIDIATKAFDSAMFRLKELLKADERNTEALYDMAVLQERLGKPDEAQRWLERAAEVSAKNDPAPNYALVELHLRQGRASQALEAAKALLAKLPEDVRALSTYARAQIASGDAAGAKQSLLNASRRAGFDAAQQAEVAALQLDLGDLDNAAYSLDKALSNSPDHLAANVLMTSVEIRHNELAKAEARAKRIVASHAKLPVGYQLLGDIASARGQNSAAADAYRQAHRNRPSSATALSLIKLLSAQGAGNEAKAVADGWLKSNPRDLAVRRALADHLARTGDYRRARTEYETAIKQGTADAELLNNLANVHLQLKDAKAAVSAAEQALAAAPSNPVVIDTLGWALFKDGRFDAALLKLRDARLRAPANPEIRFHLASALAQSGKRAEAREELVNAFRDHPHFPGEAEAKALLETLK</sequence>
<evidence type="ECO:0000313" key="6">
    <source>
        <dbReference type="Proteomes" id="UP001495147"/>
    </source>
</evidence>
<dbReference type="InterPro" id="IPR019734">
    <property type="entry name" value="TPR_rpt"/>
</dbReference>
<evidence type="ECO:0000313" key="5">
    <source>
        <dbReference type="EMBL" id="MEO3692379.1"/>
    </source>
</evidence>
<dbReference type="InterPro" id="IPR051012">
    <property type="entry name" value="CellSynth/LPSAsmb/PSIAsmb"/>
</dbReference>